<dbReference type="KEGG" id="fme:FOMMEDRAFT_143663"/>
<dbReference type="RefSeq" id="XP_007272083.1">
    <property type="nucleotide sequence ID" value="XM_007272021.1"/>
</dbReference>
<evidence type="ECO:0000256" key="7">
    <source>
        <dbReference type="ARBA" id="ARBA00023004"/>
    </source>
</evidence>
<dbReference type="InterPro" id="IPR017972">
    <property type="entry name" value="Cyt_P450_CS"/>
</dbReference>
<sequence length="549" mass="61794">MILIILRVFVDIGYRIWLFLPWIFLVVHLIPYLVDRYHIRRNGITGPSLARFSDAWLGWVVANGRQSEVVHEMHKKFGPVVRLAPNHVSISDPGALHVIYGHGSGLLKSGYYEPFTAVRPSIFSTRSREVHSKKRKIISHVFSQKSVLEFEPFVHLHLAELFEHWDKMCDGGKEGLSGTESEGGWKRRGGQAWFDIMPWFNYLAFDIIGDLAFGSPFGMVRNAKDAAPIAVDRKSAMAQYGPVITDNRGLEKPVIDVREVHAISVLENRMRLSAQMGVLPAWWRPIVRQLPRFAQGVQNSKDLVDLAVAAVAKRMAYPTQRDDILSKLQQSRDEYGRPLTQEDLTTDAITQLVAGSDTISISSCGIAYHLAANPDVQSKLQKEIDDALGGFDDPMVTYAQIKHLQYLEAVINEGLRVHPTPGLGLPRVVPEGGLNVCGKWFPEGTILSVPTYTIHRNTGVWGEDANVFRPERWFEGDQAAMQKVFNAFSFGPRACIGRNLAMMELYIIIASIFHRYELILEEPNKPLEIHEAFMRKPVACHVGLKRRGA</sequence>
<keyword evidence="10" id="KW-0472">Membrane</keyword>
<dbReference type="InterPro" id="IPR001128">
    <property type="entry name" value="Cyt_P450"/>
</dbReference>
<keyword evidence="10" id="KW-0812">Transmembrane</keyword>
<evidence type="ECO:0000256" key="3">
    <source>
        <dbReference type="ARBA" id="ARBA00010617"/>
    </source>
</evidence>
<keyword evidence="7 9" id="KW-0408">Iron</keyword>
<evidence type="ECO:0000256" key="8">
    <source>
        <dbReference type="ARBA" id="ARBA00023033"/>
    </source>
</evidence>
<dbReference type="GO" id="GO:0005506">
    <property type="term" value="F:iron ion binding"/>
    <property type="evidence" value="ECO:0007669"/>
    <property type="project" value="InterPro"/>
</dbReference>
<dbReference type="GO" id="GO:0020037">
    <property type="term" value="F:heme binding"/>
    <property type="evidence" value="ECO:0007669"/>
    <property type="project" value="InterPro"/>
</dbReference>
<dbReference type="CDD" id="cd11061">
    <property type="entry name" value="CYP67-like"/>
    <property type="match status" value="1"/>
</dbReference>
<dbReference type="SUPFAM" id="SSF48264">
    <property type="entry name" value="Cytochrome P450"/>
    <property type="match status" value="1"/>
</dbReference>
<dbReference type="PANTHER" id="PTHR24305">
    <property type="entry name" value="CYTOCHROME P450"/>
    <property type="match status" value="1"/>
</dbReference>
<evidence type="ECO:0000256" key="2">
    <source>
        <dbReference type="ARBA" id="ARBA00005179"/>
    </source>
</evidence>
<organism evidence="11 12">
    <name type="scientific">Fomitiporia mediterranea (strain MF3/22)</name>
    <name type="common">Grapevine white-rot fungus</name>
    <dbReference type="NCBI Taxonomy" id="694068"/>
    <lineage>
        <taxon>Eukaryota</taxon>
        <taxon>Fungi</taxon>
        <taxon>Dikarya</taxon>
        <taxon>Basidiomycota</taxon>
        <taxon>Agaricomycotina</taxon>
        <taxon>Agaricomycetes</taxon>
        <taxon>Hymenochaetales</taxon>
        <taxon>Hymenochaetaceae</taxon>
        <taxon>Fomitiporia</taxon>
    </lineage>
</organism>
<keyword evidence="4 9" id="KW-0349">Heme</keyword>
<dbReference type="GO" id="GO:0016705">
    <property type="term" value="F:oxidoreductase activity, acting on paired donors, with incorporation or reduction of molecular oxygen"/>
    <property type="evidence" value="ECO:0007669"/>
    <property type="project" value="InterPro"/>
</dbReference>
<comment type="similarity">
    <text evidence="3 9">Belongs to the cytochrome P450 family.</text>
</comment>
<dbReference type="OrthoDB" id="1470350at2759"/>
<gene>
    <name evidence="11" type="ORF">FOMMEDRAFT_143663</name>
</gene>
<dbReference type="AlphaFoldDB" id="R7SGX9"/>
<accession>R7SGX9</accession>
<proteinExistence type="inferred from homology"/>
<keyword evidence="6 9" id="KW-0560">Oxidoreductase</keyword>
<dbReference type="OMA" id="VITATWA"/>
<evidence type="ECO:0000256" key="5">
    <source>
        <dbReference type="ARBA" id="ARBA00022723"/>
    </source>
</evidence>
<comment type="pathway">
    <text evidence="2">Secondary metabolite biosynthesis.</text>
</comment>
<dbReference type="PRINTS" id="PR00385">
    <property type="entry name" value="P450"/>
</dbReference>
<keyword evidence="12" id="KW-1185">Reference proteome</keyword>
<dbReference type="Pfam" id="PF00067">
    <property type="entry name" value="p450"/>
    <property type="match status" value="1"/>
</dbReference>
<feature type="transmembrane region" description="Helical" evidence="10">
    <location>
        <begin position="12"/>
        <end position="34"/>
    </location>
</feature>
<evidence type="ECO:0000256" key="4">
    <source>
        <dbReference type="ARBA" id="ARBA00022617"/>
    </source>
</evidence>
<evidence type="ECO:0000256" key="10">
    <source>
        <dbReference type="SAM" id="Phobius"/>
    </source>
</evidence>
<comment type="cofactor">
    <cofactor evidence="1">
        <name>heme</name>
        <dbReference type="ChEBI" id="CHEBI:30413"/>
    </cofactor>
</comment>
<dbReference type="GeneID" id="18672905"/>
<dbReference type="eggNOG" id="KOG0158">
    <property type="taxonomic scope" value="Eukaryota"/>
</dbReference>
<dbReference type="InterPro" id="IPR050121">
    <property type="entry name" value="Cytochrome_P450_monoxygenase"/>
</dbReference>
<evidence type="ECO:0000256" key="1">
    <source>
        <dbReference type="ARBA" id="ARBA00001971"/>
    </source>
</evidence>
<dbReference type="PANTHER" id="PTHR24305:SF29">
    <property type="entry name" value="BENZOATE-PARA-HYDROXYLASE"/>
    <property type="match status" value="1"/>
</dbReference>
<keyword evidence="8 9" id="KW-0503">Monooxygenase</keyword>
<evidence type="ECO:0000256" key="6">
    <source>
        <dbReference type="ARBA" id="ARBA00023002"/>
    </source>
</evidence>
<keyword evidence="10" id="KW-1133">Transmembrane helix</keyword>
<reference evidence="12" key="1">
    <citation type="journal article" date="2012" name="Science">
        <title>The Paleozoic origin of enzymatic lignin decomposition reconstructed from 31 fungal genomes.</title>
        <authorList>
            <person name="Floudas D."/>
            <person name="Binder M."/>
            <person name="Riley R."/>
            <person name="Barry K."/>
            <person name="Blanchette R.A."/>
            <person name="Henrissat B."/>
            <person name="Martinez A.T."/>
            <person name="Otillar R."/>
            <person name="Spatafora J.W."/>
            <person name="Yadav J.S."/>
            <person name="Aerts A."/>
            <person name="Benoit I."/>
            <person name="Boyd A."/>
            <person name="Carlson A."/>
            <person name="Copeland A."/>
            <person name="Coutinho P.M."/>
            <person name="de Vries R.P."/>
            <person name="Ferreira P."/>
            <person name="Findley K."/>
            <person name="Foster B."/>
            <person name="Gaskell J."/>
            <person name="Glotzer D."/>
            <person name="Gorecki P."/>
            <person name="Heitman J."/>
            <person name="Hesse C."/>
            <person name="Hori C."/>
            <person name="Igarashi K."/>
            <person name="Jurgens J.A."/>
            <person name="Kallen N."/>
            <person name="Kersten P."/>
            <person name="Kohler A."/>
            <person name="Kuees U."/>
            <person name="Kumar T.K.A."/>
            <person name="Kuo A."/>
            <person name="LaButti K."/>
            <person name="Larrondo L.F."/>
            <person name="Lindquist E."/>
            <person name="Ling A."/>
            <person name="Lombard V."/>
            <person name="Lucas S."/>
            <person name="Lundell T."/>
            <person name="Martin R."/>
            <person name="McLaughlin D.J."/>
            <person name="Morgenstern I."/>
            <person name="Morin E."/>
            <person name="Murat C."/>
            <person name="Nagy L.G."/>
            <person name="Nolan M."/>
            <person name="Ohm R.A."/>
            <person name="Patyshakuliyeva A."/>
            <person name="Rokas A."/>
            <person name="Ruiz-Duenas F.J."/>
            <person name="Sabat G."/>
            <person name="Salamov A."/>
            <person name="Samejima M."/>
            <person name="Schmutz J."/>
            <person name="Slot J.C."/>
            <person name="St John F."/>
            <person name="Stenlid J."/>
            <person name="Sun H."/>
            <person name="Sun S."/>
            <person name="Syed K."/>
            <person name="Tsang A."/>
            <person name="Wiebenga A."/>
            <person name="Young D."/>
            <person name="Pisabarro A."/>
            <person name="Eastwood D.C."/>
            <person name="Martin F."/>
            <person name="Cullen D."/>
            <person name="Grigoriev I.V."/>
            <person name="Hibbett D.S."/>
        </authorList>
    </citation>
    <scope>NUCLEOTIDE SEQUENCE [LARGE SCALE GENOMIC DNA]</scope>
    <source>
        <strain evidence="12">MF3/22</strain>
    </source>
</reference>
<dbReference type="GO" id="GO:0004497">
    <property type="term" value="F:monooxygenase activity"/>
    <property type="evidence" value="ECO:0007669"/>
    <property type="project" value="UniProtKB-KW"/>
</dbReference>
<dbReference type="Gene3D" id="1.10.630.10">
    <property type="entry name" value="Cytochrome P450"/>
    <property type="match status" value="1"/>
</dbReference>
<name>R7SGX9_FOMME</name>
<dbReference type="InterPro" id="IPR036396">
    <property type="entry name" value="Cyt_P450_sf"/>
</dbReference>
<evidence type="ECO:0000256" key="9">
    <source>
        <dbReference type="RuleBase" id="RU000461"/>
    </source>
</evidence>
<keyword evidence="5 9" id="KW-0479">Metal-binding</keyword>
<dbReference type="EMBL" id="JH717986">
    <property type="protein sequence ID" value="EJC97665.1"/>
    <property type="molecule type" value="Genomic_DNA"/>
</dbReference>
<dbReference type="Proteomes" id="UP000053630">
    <property type="component" value="Unassembled WGS sequence"/>
</dbReference>
<dbReference type="PROSITE" id="PS00086">
    <property type="entry name" value="CYTOCHROME_P450"/>
    <property type="match status" value="1"/>
</dbReference>
<protein>
    <submittedName>
        <fullName evidence="11">Cytochrome P450 monooxygenase</fullName>
    </submittedName>
</protein>
<evidence type="ECO:0000313" key="12">
    <source>
        <dbReference type="Proteomes" id="UP000053630"/>
    </source>
</evidence>
<evidence type="ECO:0000313" key="11">
    <source>
        <dbReference type="EMBL" id="EJC97665.1"/>
    </source>
</evidence>